<gene>
    <name evidence="1" type="ORF">FHR34_008102</name>
</gene>
<comment type="caution">
    <text evidence="1">The sequence shown here is derived from an EMBL/GenBank/DDBJ whole genome shotgun (WGS) entry which is preliminary data.</text>
</comment>
<evidence type="ECO:0000313" key="2">
    <source>
        <dbReference type="Proteomes" id="UP000540506"/>
    </source>
</evidence>
<dbReference type="EMBL" id="JACHJV010000003">
    <property type="protein sequence ID" value="MBB4929005.1"/>
    <property type="molecule type" value="Genomic_DNA"/>
</dbReference>
<evidence type="ECO:0000313" key="1">
    <source>
        <dbReference type="EMBL" id="MBB4929005.1"/>
    </source>
</evidence>
<proteinExistence type="predicted"/>
<dbReference type="AlphaFoldDB" id="A0A7W7RBK7"/>
<dbReference type="RefSeq" id="WP_184946758.1">
    <property type="nucleotide sequence ID" value="NZ_JACHJV010000003.1"/>
</dbReference>
<protein>
    <submittedName>
        <fullName evidence="1">Uncharacterized protein</fullName>
    </submittedName>
</protein>
<sequence>MLAKAGGDIELSILPVAVSWHCALDGSLPRFQLTAAELTELGHQLYELLAQFRGYVAAKVGWDPESFLDPAELRNEWSAELNDGRLHGLVLCDKLHTELDLSTDYDVFQPGYRWIPYRGEEQSNLTAD</sequence>
<reference evidence="1 2" key="1">
    <citation type="submission" date="2020-08" db="EMBL/GenBank/DDBJ databases">
        <title>Sequencing the genomes of 1000 actinobacteria strains.</title>
        <authorList>
            <person name="Klenk H.-P."/>
        </authorList>
    </citation>
    <scope>NUCLEOTIDE SEQUENCE [LARGE SCALE GENOMIC DNA]</scope>
    <source>
        <strain evidence="1 2">DSM 41654</strain>
    </source>
</reference>
<accession>A0A7W7RBK7</accession>
<dbReference type="Proteomes" id="UP000540506">
    <property type="component" value="Unassembled WGS sequence"/>
</dbReference>
<organism evidence="1 2">
    <name type="scientific">Kitasatospora kifunensis</name>
    <name type="common">Streptomyces kifunensis</name>
    <dbReference type="NCBI Taxonomy" id="58351"/>
    <lineage>
        <taxon>Bacteria</taxon>
        <taxon>Bacillati</taxon>
        <taxon>Actinomycetota</taxon>
        <taxon>Actinomycetes</taxon>
        <taxon>Kitasatosporales</taxon>
        <taxon>Streptomycetaceae</taxon>
        <taxon>Kitasatospora</taxon>
    </lineage>
</organism>
<keyword evidence="2" id="KW-1185">Reference proteome</keyword>
<name>A0A7W7RBK7_KITKI</name>